<name>A0ABP0YNW8_9ROSI</name>
<proteinExistence type="predicted"/>
<protein>
    <submittedName>
        <fullName evidence="1">Uncharacterized protein</fullName>
    </submittedName>
</protein>
<sequence>MSQEAPVELYGGAQAVQGEPCARMVVEINCENTKKLISQKLFEFCESVENDNWMMQKYYTFTSVLRFISLSLSLSWRIPLSFRALPSVSMENRTDEYAHMMFHN</sequence>
<keyword evidence="2" id="KW-1185">Reference proteome</keyword>
<accession>A0ABP0YNW8</accession>
<evidence type="ECO:0000313" key="1">
    <source>
        <dbReference type="EMBL" id="CAK9321627.1"/>
    </source>
</evidence>
<gene>
    <name evidence="1" type="ORF">CITCOLO1_LOCUS13711</name>
</gene>
<evidence type="ECO:0000313" key="2">
    <source>
        <dbReference type="Proteomes" id="UP001642487"/>
    </source>
</evidence>
<reference evidence="1 2" key="1">
    <citation type="submission" date="2024-03" db="EMBL/GenBank/DDBJ databases">
        <authorList>
            <person name="Gkanogiannis A."/>
            <person name="Becerra Lopez-Lavalle L."/>
        </authorList>
    </citation>
    <scope>NUCLEOTIDE SEQUENCE [LARGE SCALE GENOMIC DNA]</scope>
</reference>
<dbReference type="EMBL" id="OZ021739">
    <property type="protein sequence ID" value="CAK9321627.1"/>
    <property type="molecule type" value="Genomic_DNA"/>
</dbReference>
<dbReference type="Proteomes" id="UP001642487">
    <property type="component" value="Chromosome 5"/>
</dbReference>
<organism evidence="1 2">
    <name type="scientific">Citrullus colocynthis</name>
    <name type="common">colocynth</name>
    <dbReference type="NCBI Taxonomy" id="252529"/>
    <lineage>
        <taxon>Eukaryota</taxon>
        <taxon>Viridiplantae</taxon>
        <taxon>Streptophyta</taxon>
        <taxon>Embryophyta</taxon>
        <taxon>Tracheophyta</taxon>
        <taxon>Spermatophyta</taxon>
        <taxon>Magnoliopsida</taxon>
        <taxon>eudicotyledons</taxon>
        <taxon>Gunneridae</taxon>
        <taxon>Pentapetalae</taxon>
        <taxon>rosids</taxon>
        <taxon>fabids</taxon>
        <taxon>Cucurbitales</taxon>
        <taxon>Cucurbitaceae</taxon>
        <taxon>Benincaseae</taxon>
        <taxon>Citrullus</taxon>
    </lineage>
</organism>